<dbReference type="Pfam" id="PF07228">
    <property type="entry name" value="SpoIIE"/>
    <property type="match status" value="1"/>
</dbReference>
<dbReference type="STRING" id="1434232.MAIT1_00013"/>
<dbReference type="PANTHER" id="PTHR43156:SF9">
    <property type="entry name" value="HAMP DOMAIN-CONTAINING PROTEIN"/>
    <property type="match status" value="1"/>
</dbReference>
<reference evidence="4 5" key="1">
    <citation type="journal article" date="2016" name="BMC Genomics">
        <title>Combined genomic and structural analyses of a cultured magnetotactic bacterium reveals its niche adaptation to a dynamic environment.</title>
        <authorList>
            <person name="Araujo A.C."/>
            <person name="Morillo V."/>
            <person name="Cypriano J."/>
            <person name="Teixeira L.C."/>
            <person name="Leao P."/>
            <person name="Lyra S."/>
            <person name="Almeida L.G."/>
            <person name="Bazylinski D.A."/>
            <person name="Vasconcellos A.T."/>
            <person name="Abreu F."/>
            <person name="Lins U."/>
        </authorList>
    </citation>
    <scope>NUCLEOTIDE SEQUENCE [LARGE SCALE GENOMIC DNA]</scope>
    <source>
        <strain evidence="4 5">IT-1</strain>
    </source>
</reference>
<dbReference type="PANTHER" id="PTHR43156">
    <property type="entry name" value="STAGE II SPORULATION PROTEIN E-RELATED"/>
    <property type="match status" value="1"/>
</dbReference>
<feature type="transmembrane region" description="Helical" evidence="2">
    <location>
        <begin position="15"/>
        <end position="36"/>
    </location>
</feature>
<evidence type="ECO:0000256" key="2">
    <source>
        <dbReference type="SAM" id="Phobius"/>
    </source>
</evidence>
<organism evidence="4 5">
    <name type="scientific">Magnetofaba australis IT-1</name>
    <dbReference type="NCBI Taxonomy" id="1434232"/>
    <lineage>
        <taxon>Bacteria</taxon>
        <taxon>Pseudomonadati</taxon>
        <taxon>Pseudomonadota</taxon>
        <taxon>Magnetococcia</taxon>
        <taxon>Magnetococcales</taxon>
        <taxon>Magnetococcaceae</taxon>
        <taxon>Magnetofaba</taxon>
    </lineage>
</organism>
<evidence type="ECO:0000259" key="3">
    <source>
        <dbReference type="SMART" id="SM00331"/>
    </source>
</evidence>
<dbReference type="InterPro" id="IPR052016">
    <property type="entry name" value="Bact_Sigma-Reg"/>
</dbReference>
<keyword evidence="2" id="KW-0472">Membrane</keyword>
<feature type="transmembrane region" description="Helical" evidence="2">
    <location>
        <begin position="185"/>
        <end position="205"/>
    </location>
</feature>
<dbReference type="InterPro" id="IPR036457">
    <property type="entry name" value="PPM-type-like_dom_sf"/>
</dbReference>
<proteinExistence type="predicted"/>
<dbReference type="SMART" id="SM00331">
    <property type="entry name" value="PP2C_SIG"/>
    <property type="match status" value="1"/>
</dbReference>
<keyword evidence="1" id="KW-0378">Hydrolase</keyword>
<comment type="caution">
    <text evidence="4">The sequence shown here is derived from an EMBL/GenBank/DDBJ whole genome shotgun (WGS) entry which is preliminary data.</text>
</comment>
<dbReference type="Gene3D" id="3.30.450.290">
    <property type="match status" value="1"/>
</dbReference>
<evidence type="ECO:0000256" key="1">
    <source>
        <dbReference type="ARBA" id="ARBA00022801"/>
    </source>
</evidence>
<keyword evidence="2" id="KW-0812">Transmembrane</keyword>
<keyword evidence="2" id="KW-1133">Transmembrane helix</keyword>
<dbReference type="Gene3D" id="3.60.40.10">
    <property type="entry name" value="PPM-type phosphatase domain"/>
    <property type="match status" value="1"/>
</dbReference>
<sequence length="538" mass="59352">MEGRMSRKPSIKTIAVKWIILISFLFTVSMVAVTALNFRTLIQSAMTDKGLTLAHSIHAGLSSLMLSGTFTNKEELIQQADAINGIEAFTIIRHASMSEQFGLPEQAALKNDPHIARAFATGLPEVILPGLFADDHKMRIIFPLRATQDGPLDCASCHHIEPNAVLAALDFQVDMEQYMGMSLGAIYILCIGFLIALSAITFALFRVIDATVKQPLEQLMVDLRASAKDHAHIDADLFESLELEYFADQINHFNQTILKQNAELADYAKNLEGMVAARTRELGEAYALIRSSIDYASHIQRSVLPDAALLQQRLADHFILWRPRDVVGGDLYWVETWGDETLIILGDCTGHGVPGAFMTLIATGAMQRAKHDVPQGDLAALITRLHCLVQMTLRQHGEQGESDDGLELGACLIAAGGSRMTFVGARFELYAIDDGALRVIKGTKSGIGYRGMAADQAFAANRVELQPGLRFYMTSDGLTDQIGGAKQRMFGKKRLRELLLEIHTLPMAEQAERLEQALVAYQGEQKRRDDVSVIGWRM</sequence>
<protein>
    <recommendedName>
        <fullName evidence="3">PPM-type phosphatase domain-containing protein</fullName>
    </recommendedName>
</protein>
<feature type="domain" description="PPM-type phosphatase" evidence="3">
    <location>
        <begin position="314"/>
        <end position="538"/>
    </location>
</feature>
<name>A0A1Y2K8K6_9PROT</name>
<dbReference type="EMBL" id="LVJN01000015">
    <property type="protein sequence ID" value="OSM07071.1"/>
    <property type="molecule type" value="Genomic_DNA"/>
</dbReference>
<dbReference type="GO" id="GO:0016791">
    <property type="term" value="F:phosphatase activity"/>
    <property type="evidence" value="ECO:0007669"/>
    <property type="project" value="TreeGrafter"/>
</dbReference>
<keyword evidence="5" id="KW-1185">Reference proteome</keyword>
<accession>A0A1Y2K8K6</accession>
<dbReference type="AlphaFoldDB" id="A0A1Y2K8K6"/>
<evidence type="ECO:0000313" key="5">
    <source>
        <dbReference type="Proteomes" id="UP000194003"/>
    </source>
</evidence>
<dbReference type="InterPro" id="IPR001932">
    <property type="entry name" value="PPM-type_phosphatase-like_dom"/>
</dbReference>
<dbReference type="Proteomes" id="UP000194003">
    <property type="component" value="Unassembled WGS sequence"/>
</dbReference>
<gene>
    <name evidence="4" type="ORF">MAIT1_00013</name>
</gene>
<evidence type="ECO:0000313" key="4">
    <source>
        <dbReference type="EMBL" id="OSM07071.1"/>
    </source>
</evidence>